<dbReference type="GO" id="GO:0005634">
    <property type="term" value="C:nucleus"/>
    <property type="evidence" value="ECO:0007669"/>
    <property type="project" value="TreeGrafter"/>
</dbReference>
<keyword evidence="3" id="KW-1185">Reference proteome</keyword>
<dbReference type="GO" id="GO:0042393">
    <property type="term" value="F:histone binding"/>
    <property type="evidence" value="ECO:0007669"/>
    <property type="project" value="TreeGrafter"/>
</dbReference>
<dbReference type="InterPro" id="IPR016181">
    <property type="entry name" value="Acyl_CoA_acyltransferase"/>
</dbReference>
<evidence type="ECO:0000259" key="1">
    <source>
        <dbReference type="Pfam" id="PF23209"/>
    </source>
</evidence>
<dbReference type="GO" id="GO:0003682">
    <property type="term" value="F:chromatin binding"/>
    <property type="evidence" value="ECO:0007669"/>
    <property type="project" value="TreeGrafter"/>
</dbReference>
<organism evidence="2 3">
    <name type="scientific">Tetracentron sinense</name>
    <name type="common">Spur-leaf</name>
    <dbReference type="NCBI Taxonomy" id="13715"/>
    <lineage>
        <taxon>Eukaryota</taxon>
        <taxon>Viridiplantae</taxon>
        <taxon>Streptophyta</taxon>
        <taxon>Embryophyta</taxon>
        <taxon>Tracheophyta</taxon>
        <taxon>Spermatophyta</taxon>
        <taxon>Magnoliopsida</taxon>
        <taxon>Trochodendrales</taxon>
        <taxon>Trochodendraceae</taxon>
        <taxon>Tetracentron</taxon>
    </lineage>
</organism>
<comment type="caution">
    <text evidence="2">The sequence shown here is derived from an EMBL/GenBank/DDBJ whole genome shotgun (WGS) entry which is preliminary data.</text>
</comment>
<dbReference type="Gene3D" id="3.40.630.30">
    <property type="match status" value="1"/>
</dbReference>
<name>A0A834YXZ3_TETSI</name>
<dbReference type="GO" id="GO:0045944">
    <property type="term" value="P:positive regulation of transcription by RNA polymerase II"/>
    <property type="evidence" value="ECO:0007669"/>
    <property type="project" value="TreeGrafter"/>
</dbReference>
<dbReference type="PANTHER" id="PTHR47025">
    <property type="entry name" value="AUTOIMMUNE REGULATOR"/>
    <property type="match status" value="1"/>
</dbReference>
<protein>
    <recommendedName>
        <fullName evidence="1">Increased DNA methylation 1 C-terminal domain-containing protein</fullName>
    </recommendedName>
</protein>
<dbReference type="SUPFAM" id="SSF55729">
    <property type="entry name" value="Acyl-CoA N-acyltransferases (Nat)"/>
    <property type="match status" value="1"/>
</dbReference>
<evidence type="ECO:0000313" key="3">
    <source>
        <dbReference type="Proteomes" id="UP000655225"/>
    </source>
</evidence>
<feature type="domain" description="Increased DNA methylation 1 C-terminal" evidence="1">
    <location>
        <begin position="6"/>
        <end position="144"/>
    </location>
</feature>
<dbReference type="PANTHER" id="PTHR47025:SF2">
    <property type="entry name" value="AUTOIMMUNE REGULATOR"/>
    <property type="match status" value="1"/>
</dbReference>
<reference evidence="2 3" key="1">
    <citation type="submission" date="2020-04" db="EMBL/GenBank/DDBJ databases">
        <title>Plant Genome Project.</title>
        <authorList>
            <person name="Zhang R.-G."/>
        </authorList>
    </citation>
    <scope>NUCLEOTIDE SEQUENCE [LARGE SCALE GENOMIC DNA]</scope>
    <source>
        <strain evidence="2">YNK0</strain>
        <tissue evidence="2">Leaf</tissue>
    </source>
</reference>
<dbReference type="EMBL" id="JABCRI010000012">
    <property type="protein sequence ID" value="KAF8396500.1"/>
    <property type="molecule type" value="Genomic_DNA"/>
</dbReference>
<accession>A0A834YXZ3</accession>
<dbReference type="AlphaFoldDB" id="A0A834YXZ3"/>
<gene>
    <name evidence="2" type="ORF">HHK36_018123</name>
</gene>
<evidence type="ECO:0000313" key="2">
    <source>
        <dbReference type="EMBL" id="KAF8396500.1"/>
    </source>
</evidence>
<dbReference type="Proteomes" id="UP000655225">
    <property type="component" value="Unassembled WGS sequence"/>
</dbReference>
<proteinExistence type="predicted"/>
<dbReference type="OrthoDB" id="1903104at2759"/>
<dbReference type="Pfam" id="PF23209">
    <property type="entry name" value="IDM1_C"/>
    <property type="match status" value="1"/>
</dbReference>
<dbReference type="InterPro" id="IPR056511">
    <property type="entry name" value="IDM1_C"/>
</dbReference>
<dbReference type="GO" id="GO:0000977">
    <property type="term" value="F:RNA polymerase II transcription regulatory region sequence-specific DNA binding"/>
    <property type="evidence" value="ECO:0007669"/>
    <property type="project" value="TreeGrafter"/>
</dbReference>
<sequence>MLQDRFDPIVDSTTGRDLIPSMVYGRNLRDQEFGGMYCALLTVNSSVVSAGIFRIFGCEVAELPLVATSSDNQGQGCFQSLFSCIERLLWFLNVRNIVLPAADEAESIWTDKFGFKKITLDQLSEYRKGYQMMTFKGTSMLQKSVPKYQFISKSKEDS</sequence>
<dbReference type="OMA" id="SCEITKE"/>